<keyword evidence="3" id="KW-1185">Reference proteome</keyword>
<proteinExistence type="predicted"/>
<name>A0A1I0PC96_9EURY</name>
<evidence type="ECO:0000256" key="1">
    <source>
        <dbReference type="SAM" id="MobiDB-lite"/>
    </source>
</evidence>
<dbReference type="Proteomes" id="UP000183275">
    <property type="component" value="Unassembled WGS sequence"/>
</dbReference>
<evidence type="ECO:0000313" key="2">
    <source>
        <dbReference type="EMBL" id="SEW11952.1"/>
    </source>
</evidence>
<reference evidence="3" key="1">
    <citation type="submission" date="2016-10" db="EMBL/GenBank/DDBJ databases">
        <authorList>
            <person name="Varghese N."/>
        </authorList>
    </citation>
    <scope>NUCLEOTIDE SEQUENCE [LARGE SCALE GENOMIC DNA]</scope>
    <source>
        <strain evidence="3">CGMCC 1.12284</strain>
    </source>
</reference>
<accession>A0A1I0PC96</accession>
<sequence length="261" mass="29476">MTLSDDYDDPFTAAVRGFSLFGFDEDTVIERGLPEGHNPETVREGVITSFQELYGYLGAEVNIEEAWENIEETFLFGLPSRFSVDYKLHSHDLAATLNTVIGIWGYRVEVSLPAQPEKKYPHLSGEHPEAFVVRLLDEETEETRAEYPLRLFPHATETLAVSNHGATAALLNHTLLNEIGLELVIANEPLGDNTPFLLLEQTRLDALEEEYGSGVPLYHREKPLLDRNPLLSRGGVHHYSPENEIDHEDEFRVSEPENTVH</sequence>
<protein>
    <submittedName>
        <fullName evidence="2">Uncharacterized protein</fullName>
    </submittedName>
</protein>
<dbReference type="RefSeq" id="WP_143067694.1">
    <property type="nucleotide sequence ID" value="NZ_FOIS01000003.1"/>
</dbReference>
<feature type="compositionally biased region" description="Basic and acidic residues" evidence="1">
    <location>
        <begin position="249"/>
        <end position="261"/>
    </location>
</feature>
<gene>
    <name evidence="2" type="ORF">SAMN05216285_2408</name>
</gene>
<dbReference type="EMBL" id="FOIS01000003">
    <property type="protein sequence ID" value="SEW11952.1"/>
    <property type="molecule type" value="Genomic_DNA"/>
</dbReference>
<feature type="region of interest" description="Disordered" evidence="1">
    <location>
        <begin position="235"/>
        <end position="261"/>
    </location>
</feature>
<evidence type="ECO:0000313" key="3">
    <source>
        <dbReference type="Proteomes" id="UP000183275"/>
    </source>
</evidence>
<organism evidence="2 3">
    <name type="scientific">Natrinema salifodinae</name>
    <dbReference type="NCBI Taxonomy" id="1202768"/>
    <lineage>
        <taxon>Archaea</taxon>
        <taxon>Methanobacteriati</taxon>
        <taxon>Methanobacteriota</taxon>
        <taxon>Stenosarchaea group</taxon>
        <taxon>Halobacteria</taxon>
        <taxon>Halobacteriales</taxon>
        <taxon>Natrialbaceae</taxon>
        <taxon>Natrinema</taxon>
    </lineage>
</organism>
<dbReference type="AlphaFoldDB" id="A0A1I0PC96"/>